<dbReference type="OrthoDB" id="317332at2"/>
<keyword evidence="9 15" id="KW-0058">Aromatic hydrocarbons catabolism</keyword>
<dbReference type="PROSITE" id="PS51819">
    <property type="entry name" value="VOC"/>
    <property type="match status" value="2"/>
</dbReference>
<dbReference type="InterPro" id="IPR004360">
    <property type="entry name" value="Glyas_Fos-R_dOase_dom"/>
</dbReference>
<evidence type="ECO:0000313" key="18">
    <source>
        <dbReference type="Proteomes" id="UP000070188"/>
    </source>
</evidence>
<dbReference type="NCBIfam" id="TIGR03211">
    <property type="entry name" value="catechol_2_3"/>
    <property type="match status" value="1"/>
</dbReference>
<dbReference type="EC" id="1.13.11.2" evidence="5"/>
<evidence type="ECO:0000256" key="15">
    <source>
        <dbReference type="RuleBase" id="RU000683"/>
    </source>
</evidence>
<feature type="domain" description="VOC" evidence="16">
    <location>
        <begin position="5"/>
        <end position="118"/>
    </location>
</feature>
<evidence type="ECO:0000256" key="14">
    <source>
        <dbReference type="ARBA" id="ARBA00031146"/>
    </source>
</evidence>
<dbReference type="InterPro" id="IPR037523">
    <property type="entry name" value="VOC_core"/>
</dbReference>
<evidence type="ECO:0000256" key="1">
    <source>
        <dbReference type="ARBA" id="ARBA00000163"/>
    </source>
</evidence>
<dbReference type="Gene3D" id="3.10.180.10">
    <property type="entry name" value="2,3-Dihydroxybiphenyl 1,2-Dioxygenase, domain 1"/>
    <property type="match status" value="2"/>
</dbReference>
<protein>
    <recommendedName>
        <fullName evidence="6">Metapyrocatechase</fullName>
        <ecNumber evidence="5">1.13.11.2</ecNumber>
    </recommendedName>
    <alternativeName>
        <fullName evidence="14">CatO2ase</fullName>
    </alternativeName>
    <alternativeName>
        <fullName evidence="13">Catechol 2,3-dioxygenase</fullName>
    </alternativeName>
</protein>
<evidence type="ECO:0000256" key="10">
    <source>
        <dbReference type="ARBA" id="ARBA00022964"/>
    </source>
</evidence>
<dbReference type="InterPro" id="IPR017624">
    <property type="entry name" value="Catechol_2-3_dOase"/>
</dbReference>
<dbReference type="Pfam" id="PF22247">
    <property type="entry name" value="Diox-like_N"/>
    <property type="match status" value="1"/>
</dbReference>
<comment type="similarity">
    <text evidence="3 15">Belongs to the extradiol ring-cleavage dioxygenase family.</text>
</comment>
<evidence type="ECO:0000256" key="9">
    <source>
        <dbReference type="ARBA" id="ARBA00022797"/>
    </source>
</evidence>
<dbReference type="GO" id="GO:0008198">
    <property type="term" value="F:ferrous iron binding"/>
    <property type="evidence" value="ECO:0007669"/>
    <property type="project" value="InterPro"/>
</dbReference>
<comment type="cofactor">
    <cofactor evidence="2 15">
        <name>Fe(2+)</name>
        <dbReference type="ChEBI" id="CHEBI:29033"/>
    </cofactor>
</comment>
<evidence type="ECO:0000256" key="2">
    <source>
        <dbReference type="ARBA" id="ARBA00001954"/>
    </source>
</evidence>
<evidence type="ECO:0000256" key="3">
    <source>
        <dbReference type="ARBA" id="ARBA00008784"/>
    </source>
</evidence>
<evidence type="ECO:0000313" key="17">
    <source>
        <dbReference type="EMBL" id="KWW98964.1"/>
    </source>
</evidence>
<name>A0A132MM75_9ACTN</name>
<keyword evidence="11 15" id="KW-0560">Oxidoreductase</keyword>
<dbReference type="PROSITE" id="PS00082">
    <property type="entry name" value="EXTRADIOL_DIOXYGENAS"/>
    <property type="match status" value="1"/>
</dbReference>
<evidence type="ECO:0000256" key="4">
    <source>
        <dbReference type="ARBA" id="ARBA00011881"/>
    </source>
</evidence>
<evidence type="ECO:0000256" key="11">
    <source>
        <dbReference type="ARBA" id="ARBA00023002"/>
    </source>
</evidence>
<comment type="caution">
    <text evidence="17">The sequence shown here is derived from an EMBL/GenBank/DDBJ whole genome shotgun (WGS) entry which is preliminary data.</text>
</comment>
<evidence type="ECO:0000256" key="8">
    <source>
        <dbReference type="ARBA" id="ARBA00022737"/>
    </source>
</evidence>
<feature type="domain" description="VOC" evidence="16">
    <location>
        <begin position="145"/>
        <end position="265"/>
    </location>
</feature>
<accession>A0A132MM75</accession>
<dbReference type="EMBL" id="LAXD01000001">
    <property type="protein sequence ID" value="KWW98964.1"/>
    <property type="molecule type" value="Genomic_DNA"/>
</dbReference>
<evidence type="ECO:0000256" key="6">
    <source>
        <dbReference type="ARBA" id="ARBA00022190"/>
    </source>
</evidence>
<dbReference type="AlphaFoldDB" id="A0A132MM75"/>
<evidence type="ECO:0000256" key="7">
    <source>
        <dbReference type="ARBA" id="ARBA00022723"/>
    </source>
</evidence>
<keyword evidence="12 15" id="KW-0408">Iron</keyword>
<keyword evidence="7" id="KW-0479">Metal-binding</keyword>
<keyword evidence="10 15" id="KW-0223">Dioxygenase</keyword>
<keyword evidence="18" id="KW-1185">Reference proteome</keyword>
<reference evidence="18" key="1">
    <citation type="submission" date="2015-04" db="EMBL/GenBank/DDBJ databases">
        <title>Physiological reanalysis, assessment of diazotrophy, and genome sequences of multiple isolates of Streptomyces thermoautotrophicus.</title>
        <authorList>
            <person name="MacKellar D.C."/>
            <person name="Lieber L."/>
            <person name="Norman J."/>
            <person name="Bolger A."/>
            <person name="Tobin C."/>
            <person name="Murray J.W."/>
            <person name="Chang R."/>
            <person name="Ford T."/>
            <person name="Nguyen P.Q."/>
            <person name="Woodward J."/>
            <person name="Permingeat H."/>
            <person name="Joshi N.S."/>
            <person name="Silver P.A."/>
            <person name="Usadel B."/>
            <person name="Rutherford A.W."/>
            <person name="Friesen M."/>
            <person name="Prell J."/>
        </authorList>
    </citation>
    <scope>NUCLEOTIDE SEQUENCE [LARGE SCALE GENOMIC DNA]</scope>
    <source>
        <strain evidence="18">H1</strain>
    </source>
</reference>
<keyword evidence="8" id="KW-0677">Repeat</keyword>
<sequence>MGVMRLGYVHARVTDLAAARSHYGDTLGMRLVHEESDRLYYKAWDEYDHHSVVLESGGVGLVKLGYKCQSPDDIAEFENRIQRFGCITERMSKGENLAVGDGLRVVLPSDHVLELYADIEHVGTETGTLNPDPFPRHLVGVGVPRIDHALITCEEPEVLERFFAECLDFHASERVVTQLDDGELLGSWMFCTNTPHDIAFIKGPNGKLHHFAYYLTDWNEILRAGDLFAMDDVSVDVGPTRHGITRGQTIYFFDPSGNRNEVFSGGYITYPDFPTITWTADQLAKGIFYVSRELNDRFTTVLT</sequence>
<evidence type="ECO:0000256" key="13">
    <source>
        <dbReference type="ARBA" id="ARBA00030369"/>
    </source>
</evidence>
<dbReference type="Proteomes" id="UP000070188">
    <property type="component" value="Unassembled WGS sequence"/>
</dbReference>
<dbReference type="InterPro" id="IPR029068">
    <property type="entry name" value="Glyas_Bleomycin-R_OHBP_Dase"/>
</dbReference>
<comment type="catalytic activity">
    <reaction evidence="1">
        <text>catechol + O2 = (2Z,4E)-2-hydroxy-6-oxohexa-2,4-dienoate + H(+)</text>
        <dbReference type="Rhea" id="RHEA:17337"/>
        <dbReference type="ChEBI" id="CHEBI:15378"/>
        <dbReference type="ChEBI" id="CHEBI:15379"/>
        <dbReference type="ChEBI" id="CHEBI:18135"/>
        <dbReference type="ChEBI" id="CHEBI:71198"/>
        <dbReference type="EC" id="1.13.11.2"/>
    </reaction>
</comment>
<dbReference type="PATRIC" id="fig|1469144.10.peg.691"/>
<proteinExistence type="inferred from homology"/>
<dbReference type="SUPFAM" id="SSF54593">
    <property type="entry name" value="Glyoxalase/Bleomycin resistance protein/Dihydroxybiphenyl dioxygenase"/>
    <property type="match status" value="1"/>
</dbReference>
<evidence type="ECO:0000256" key="12">
    <source>
        <dbReference type="ARBA" id="ARBA00023004"/>
    </source>
</evidence>
<dbReference type="InterPro" id="IPR000486">
    <property type="entry name" value="Xdiol_ring_cleave_dOase_1/2"/>
</dbReference>
<dbReference type="STRING" id="1469144.LI90_594"/>
<gene>
    <name evidence="17" type="ORF">LI90_594</name>
</gene>
<dbReference type="InterPro" id="IPR054560">
    <property type="entry name" value="XylE-like_N"/>
</dbReference>
<comment type="subunit">
    <text evidence="4">Homotetramer.</text>
</comment>
<organism evidence="17 18">
    <name type="scientific">Carbonactinospora thermoautotrophica</name>
    <dbReference type="NCBI Taxonomy" id="1469144"/>
    <lineage>
        <taxon>Bacteria</taxon>
        <taxon>Bacillati</taxon>
        <taxon>Actinomycetota</taxon>
        <taxon>Actinomycetes</taxon>
        <taxon>Kitasatosporales</taxon>
        <taxon>Carbonactinosporaceae</taxon>
        <taxon>Carbonactinospora</taxon>
    </lineage>
</organism>
<dbReference type="Pfam" id="PF00903">
    <property type="entry name" value="Glyoxalase"/>
    <property type="match status" value="1"/>
</dbReference>
<evidence type="ECO:0000259" key="16">
    <source>
        <dbReference type="PROSITE" id="PS51819"/>
    </source>
</evidence>
<dbReference type="GO" id="GO:0018577">
    <property type="term" value="F:catechol 2,3-dioxygenase activity"/>
    <property type="evidence" value="ECO:0007669"/>
    <property type="project" value="UniProtKB-EC"/>
</dbReference>
<evidence type="ECO:0000256" key="5">
    <source>
        <dbReference type="ARBA" id="ARBA00013117"/>
    </source>
</evidence>
<dbReference type="RefSeq" id="WP_066883944.1">
    <property type="nucleotide sequence ID" value="NZ_LAXD01000001.1"/>
</dbReference>